<dbReference type="GeneTree" id="ENSGT01060000252012"/>
<dbReference type="Ensembl" id="ENSCSAVT00000020078.1">
    <property type="protein sequence ID" value="ENSCSAVP00000019865.1"/>
    <property type="gene ID" value="ENSCSAVG00000011667.1"/>
</dbReference>
<evidence type="ECO:0000313" key="3">
    <source>
        <dbReference type="Proteomes" id="UP000007875"/>
    </source>
</evidence>
<feature type="transmembrane region" description="Helical" evidence="1">
    <location>
        <begin position="173"/>
        <end position="198"/>
    </location>
</feature>
<proteinExistence type="predicted"/>
<dbReference type="InParanoid" id="H2ZQJ9"/>
<reference evidence="2" key="3">
    <citation type="submission" date="2025-09" db="UniProtKB">
        <authorList>
            <consortium name="Ensembl"/>
        </authorList>
    </citation>
    <scope>IDENTIFICATION</scope>
</reference>
<name>H2ZQJ9_CIOSA</name>
<evidence type="ECO:0000256" key="1">
    <source>
        <dbReference type="SAM" id="Phobius"/>
    </source>
</evidence>
<dbReference type="HOGENOM" id="CLU_1075753_0_0_1"/>
<keyword evidence="1" id="KW-0812">Transmembrane</keyword>
<accession>H2ZQJ9</accession>
<feature type="transmembrane region" description="Helical" evidence="1">
    <location>
        <begin position="218"/>
        <end position="240"/>
    </location>
</feature>
<keyword evidence="3" id="KW-1185">Reference proteome</keyword>
<feature type="transmembrane region" description="Helical" evidence="1">
    <location>
        <begin position="131"/>
        <end position="152"/>
    </location>
</feature>
<dbReference type="AlphaFoldDB" id="H2ZQJ9"/>
<feature type="transmembrane region" description="Helical" evidence="1">
    <location>
        <begin position="98"/>
        <end position="119"/>
    </location>
</feature>
<evidence type="ECO:0000313" key="2">
    <source>
        <dbReference type="Ensembl" id="ENSCSAVP00000019865.1"/>
    </source>
</evidence>
<reference evidence="3" key="1">
    <citation type="submission" date="2003-08" db="EMBL/GenBank/DDBJ databases">
        <authorList>
            <person name="Birren B."/>
            <person name="Nusbaum C."/>
            <person name="Abebe A."/>
            <person name="Abouelleil A."/>
            <person name="Adekoya E."/>
            <person name="Ait-zahra M."/>
            <person name="Allen N."/>
            <person name="Allen T."/>
            <person name="An P."/>
            <person name="Anderson M."/>
            <person name="Anderson S."/>
            <person name="Arachchi H."/>
            <person name="Armbruster J."/>
            <person name="Bachantsang P."/>
            <person name="Baldwin J."/>
            <person name="Barry A."/>
            <person name="Bayul T."/>
            <person name="Blitshsteyn B."/>
            <person name="Bloom T."/>
            <person name="Blye J."/>
            <person name="Boguslavskiy L."/>
            <person name="Borowsky M."/>
            <person name="Boukhgalter B."/>
            <person name="Brunache A."/>
            <person name="Butler J."/>
            <person name="Calixte N."/>
            <person name="Calvo S."/>
            <person name="Camarata J."/>
            <person name="Campo K."/>
            <person name="Chang J."/>
            <person name="Cheshatsang Y."/>
            <person name="Citroen M."/>
            <person name="Collymore A."/>
            <person name="Considine T."/>
            <person name="Cook A."/>
            <person name="Cooke P."/>
            <person name="Corum B."/>
            <person name="Cuomo C."/>
            <person name="David R."/>
            <person name="Dawoe T."/>
            <person name="Degray S."/>
            <person name="Dodge S."/>
            <person name="Dooley K."/>
            <person name="Dorje P."/>
            <person name="Dorjee K."/>
            <person name="Dorris L."/>
            <person name="Duffey N."/>
            <person name="Dupes A."/>
            <person name="Elkins T."/>
            <person name="Engels R."/>
            <person name="Erickson J."/>
            <person name="Farina A."/>
            <person name="Faro S."/>
            <person name="Ferreira P."/>
            <person name="Fischer H."/>
            <person name="Fitzgerald M."/>
            <person name="Foley K."/>
            <person name="Gage D."/>
            <person name="Galagan J."/>
            <person name="Gearin G."/>
            <person name="Gnerre S."/>
            <person name="Gnirke A."/>
            <person name="Goyette A."/>
            <person name="Graham J."/>
            <person name="Grandbois E."/>
            <person name="Gyaltsen K."/>
            <person name="Hafez N."/>
            <person name="Hagopian D."/>
            <person name="Hagos B."/>
            <person name="Hall J."/>
            <person name="Hatcher B."/>
            <person name="Heller A."/>
            <person name="Higgins H."/>
            <person name="Honan T."/>
            <person name="Horn A."/>
            <person name="Houde N."/>
            <person name="Hughes L."/>
            <person name="Hulme W."/>
            <person name="Husby E."/>
            <person name="Iliev I."/>
            <person name="Jaffe D."/>
            <person name="Jones C."/>
            <person name="Kamal M."/>
            <person name="Kamat A."/>
            <person name="Kamvysselis M."/>
            <person name="Karlsson E."/>
            <person name="Kells C."/>
            <person name="Kieu A."/>
            <person name="Kisner P."/>
            <person name="Kodira C."/>
            <person name="Kulbokas E."/>
            <person name="Labutti K."/>
            <person name="Lama D."/>
            <person name="Landers T."/>
            <person name="Leger J."/>
            <person name="Levine S."/>
            <person name="Lewis D."/>
            <person name="Lewis T."/>
            <person name="Lindblad-toh K."/>
            <person name="Liu X."/>
            <person name="Lokyitsang T."/>
            <person name="Lokyitsang Y."/>
            <person name="Lucien O."/>
            <person name="Lui A."/>
            <person name="Ma L.J."/>
            <person name="Mabbitt R."/>
            <person name="Macdonald J."/>
            <person name="Maclean C."/>
            <person name="Major J."/>
            <person name="Manning J."/>
            <person name="Marabella R."/>
            <person name="Maru K."/>
            <person name="Matthews C."/>
            <person name="Mauceli E."/>
            <person name="Mccarthy M."/>
            <person name="Mcdonough S."/>
            <person name="Mcghee T."/>
            <person name="Meldrim J."/>
            <person name="Meneus L."/>
            <person name="Mesirov J."/>
            <person name="Mihalev A."/>
            <person name="Mihova T."/>
            <person name="Mikkelsen T."/>
            <person name="Mlenga V."/>
            <person name="Moru K."/>
            <person name="Mozes J."/>
            <person name="Mulrain L."/>
            <person name="Munson G."/>
            <person name="Naylor J."/>
            <person name="Newes C."/>
            <person name="Nguyen C."/>
            <person name="Nguyen N."/>
            <person name="Nguyen T."/>
            <person name="Nicol R."/>
            <person name="Nielsen C."/>
            <person name="Nizzari M."/>
            <person name="Norbu C."/>
            <person name="Norbu N."/>
            <person name="O'donnell P."/>
            <person name="Okoawo O."/>
            <person name="O'leary S."/>
            <person name="Omotosho B."/>
            <person name="O'neill K."/>
            <person name="Osman S."/>
            <person name="Parker S."/>
            <person name="Perrin D."/>
            <person name="Phunkhang P."/>
            <person name="Piqani B."/>
            <person name="Purcell S."/>
            <person name="Rachupka T."/>
            <person name="Ramasamy U."/>
            <person name="Rameau R."/>
            <person name="Ray V."/>
            <person name="Raymond C."/>
            <person name="Retta R."/>
            <person name="Richardson S."/>
            <person name="Rise C."/>
            <person name="Rodriguez J."/>
            <person name="Rogers J."/>
            <person name="Rogov P."/>
            <person name="Rutman M."/>
            <person name="Schupbach R."/>
            <person name="Seaman C."/>
            <person name="Settipalli S."/>
            <person name="Sharpe T."/>
            <person name="Sheridan J."/>
            <person name="Sherpa N."/>
            <person name="Shi J."/>
            <person name="Smirnov S."/>
            <person name="Smith C."/>
            <person name="Sougnez C."/>
            <person name="Spencer B."/>
            <person name="Stalker J."/>
            <person name="Stange-thomann N."/>
            <person name="Stavropoulos S."/>
            <person name="Stetson K."/>
            <person name="Stone C."/>
            <person name="Stone S."/>
            <person name="Stubbs M."/>
            <person name="Talamas J."/>
            <person name="Tchuinga P."/>
            <person name="Tenzing P."/>
            <person name="Tesfaye S."/>
            <person name="Theodore J."/>
            <person name="Thoulutsang Y."/>
            <person name="Topham K."/>
            <person name="Towey S."/>
            <person name="Tsamla T."/>
            <person name="Tsomo N."/>
            <person name="Vallee D."/>
            <person name="Vassiliev H."/>
            <person name="Venkataraman V."/>
            <person name="Vinson J."/>
            <person name="Vo A."/>
            <person name="Wade C."/>
            <person name="Wang S."/>
            <person name="Wangchuk T."/>
            <person name="Wangdi T."/>
            <person name="Whittaker C."/>
            <person name="Wilkinson J."/>
            <person name="Wu Y."/>
            <person name="Wyman D."/>
            <person name="Yadav S."/>
            <person name="Yang S."/>
            <person name="Yang X."/>
            <person name="Yeager S."/>
            <person name="Yee E."/>
            <person name="Young G."/>
            <person name="Zainoun J."/>
            <person name="Zembeck L."/>
            <person name="Zimmer A."/>
            <person name="Zody M."/>
            <person name="Lander E."/>
        </authorList>
    </citation>
    <scope>NUCLEOTIDE SEQUENCE [LARGE SCALE GENOMIC DNA]</scope>
</reference>
<reference evidence="2" key="2">
    <citation type="submission" date="2025-08" db="UniProtKB">
        <authorList>
            <consortium name="Ensembl"/>
        </authorList>
    </citation>
    <scope>IDENTIFICATION</scope>
</reference>
<organism evidence="2 3">
    <name type="scientific">Ciona savignyi</name>
    <name type="common">Pacific transparent sea squirt</name>
    <dbReference type="NCBI Taxonomy" id="51511"/>
    <lineage>
        <taxon>Eukaryota</taxon>
        <taxon>Metazoa</taxon>
        <taxon>Chordata</taxon>
        <taxon>Tunicata</taxon>
        <taxon>Ascidiacea</taxon>
        <taxon>Phlebobranchia</taxon>
        <taxon>Cionidae</taxon>
        <taxon>Ciona</taxon>
    </lineage>
</organism>
<feature type="transmembrane region" description="Helical" evidence="1">
    <location>
        <begin position="57"/>
        <end position="77"/>
    </location>
</feature>
<keyword evidence="1" id="KW-1133">Transmembrane helix</keyword>
<dbReference type="Proteomes" id="UP000007875">
    <property type="component" value="Unassembled WGS sequence"/>
</dbReference>
<dbReference type="OMA" id="CSACAVM"/>
<keyword evidence="1" id="KW-0472">Membrane</keyword>
<protein>
    <submittedName>
        <fullName evidence="2">Uncharacterized protein</fullName>
    </submittedName>
</protein>
<sequence length="259" mass="28624">MIATARQFNGSSLTKLSANGTDTFTKSYFTTITNTAVSLQTNNATSVTKDLHQKPTSSFACVAVTILILISSYLLTVTINYTIRKRKVCDRQAPQLSIVNALCVVATVLLLFECCWFLVEMFVPGTDVFCTAYSAINVTVGTTNRTVIYYILWHRQRWFYKKRPTANITSRTVARLSNTLLGGIIIFALVQIVTMSSIPVYSDNGKCAVGEVSGFLKGFAPTIFFIIALFQVLLLLPVVFPVARHVYSRRTGASDGRLD</sequence>